<organism evidence="1 2">
    <name type="scientific">Rufibacter sediminis</name>
    <dbReference type="NCBI Taxonomy" id="2762756"/>
    <lineage>
        <taxon>Bacteria</taxon>
        <taxon>Pseudomonadati</taxon>
        <taxon>Bacteroidota</taxon>
        <taxon>Cytophagia</taxon>
        <taxon>Cytophagales</taxon>
        <taxon>Hymenobacteraceae</taxon>
        <taxon>Rufibacter</taxon>
    </lineage>
</organism>
<name>A0ABR6VPE1_9BACT</name>
<sequence>MVNFIWLSYGKEANHRMTVFSLLSFVAWFRKMRETRLFIFTDHPNYFHPFLRGIEIEYHLLDHHQLEEMLDGSTYVHLRKVAVIERIQRQHPSEPLVFLDSDTFMKHDPHAWLMNLTYGKTFMHTPEYTFHEALHLYASFGQERYPQAFLRLIQNKDFRINGEQVRFHRHQACWNSGVLGLPAEISSFLPDVYCLAVEIFEATHWNTSEQIAFSLVLQSKTQILPCDQFVVHYWSARLKSFMEEQLLSLLDAGFSEIDLPQKLVLARKWAKKYADLIPLEQSKERAINAFLGMNILSGCKHALRVLIRSPFNISFLEELVAIRKKQNL</sequence>
<protein>
    <recommendedName>
        <fullName evidence="3">Nucleotide-diphospho-sugar transferase domain-containing protein</fullName>
    </recommendedName>
</protein>
<keyword evidence="2" id="KW-1185">Reference proteome</keyword>
<evidence type="ECO:0008006" key="3">
    <source>
        <dbReference type="Google" id="ProtNLM"/>
    </source>
</evidence>
<comment type="caution">
    <text evidence="1">The sequence shown here is derived from an EMBL/GenBank/DDBJ whole genome shotgun (WGS) entry which is preliminary data.</text>
</comment>
<gene>
    <name evidence="1" type="ORF">H7U12_03850</name>
</gene>
<accession>A0ABR6VPE1</accession>
<dbReference type="EMBL" id="JACOAF010000008">
    <property type="protein sequence ID" value="MBC3538800.1"/>
    <property type="molecule type" value="Genomic_DNA"/>
</dbReference>
<dbReference type="RefSeq" id="WP_186633137.1">
    <property type="nucleotide sequence ID" value="NZ_JACOAF010000008.1"/>
</dbReference>
<reference evidence="1 2" key="1">
    <citation type="journal article" date="2019" name="Int. J. Syst. Evol. Microbiol.">
        <title>Rufibacter sediminis sp. nov., isolated from freshwater lake sediment.</title>
        <authorList>
            <person name="Qu J.H."/>
            <person name="Zhang L.J."/>
            <person name="Fu Y.H."/>
            <person name="Li H.F."/>
        </authorList>
    </citation>
    <scope>NUCLEOTIDE SEQUENCE [LARGE SCALE GENOMIC DNA]</scope>
    <source>
        <strain evidence="1 2">H-1</strain>
    </source>
</reference>
<proteinExistence type="predicted"/>
<dbReference type="Proteomes" id="UP000659698">
    <property type="component" value="Unassembled WGS sequence"/>
</dbReference>
<evidence type="ECO:0000313" key="2">
    <source>
        <dbReference type="Proteomes" id="UP000659698"/>
    </source>
</evidence>
<evidence type="ECO:0000313" key="1">
    <source>
        <dbReference type="EMBL" id="MBC3538800.1"/>
    </source>
</evidence>